<dbReference type="PANTHER" id="PTHR46093">
    <property type="entry name" value="ACYL-COA-BINDING DOMAIN-CONTAINING PROTEIN 5"/>
    <property type="match status" value="1"/>
</dbReference>
<dbReference type="InterPro" id="IPR015915">
    <property type="entry name" value="Kelch-typ_b-propeller"/>
</dbReference>
<protein>
    <submittedName>
        <fullName evidence="3">Uncharacterized protein</fullName>
    </submittedName>
</protein>
<dbReference type="Gene3D" id="2.120.10.80">
    <property type="entry name" value="Kelch-type beta propeller"/>
    <property type="match status" value="2"/>
</dbReference>
<dbReference type="SUPFAM" id="SSF117281">
    <property type="entry name" value="Kelch motif"/>
    <property type="match status" value="2"/>
</dbReference>
<proteinExistence type="predicted"/>
<dbReference type="Pfam" id="PF01344">
    <property type="entry name" value="Kelch_1"/>
    <property type="match status" value="1"/>
</dbReference>
<dbReference type="InterPro" id="IPR006652">
    <property type="entry name" value="Kelch_1"/>
</dbReference>
<reference evidence="3 4" key="1">
    <citation type="journal article" date="2011" name="Proc. Natl. Acad. Sci. U.S.A.">
        <title>Niche of harmful alga Aureococcus anophagefferens revealed through ecogenomics.</title>
        <authorList>
            <person name="Gobler C.J."/>
            <person name="Berry D.L."/>
            <person name="Dyhrman S.T."/>
            <person name="Wilhelm S.W."/>
            <person name="Salamov A."/>
            <person name="Lobanov A.V."/>
            <person name="Zhang Y."/>
            <person name="Collier J.L."/>
            <person name="Wurch L.L."/>
            <person name="Kustka A.B."/>
            <person name="Dill B.D."/>
            <person name="Shah M."/>
            <person name="VerBerkmoes N.C."/>
            <person name="Kuo A."/>
            <person name="Terry A."/>
            <person name="Pangilinan J."/>
            <person name="Lindquist E.A."/>
            <person name="Lucas S."/>
            <person name="Paulsen I.T."/>
            <person name="Hattenrath-Lehmann T.K."/>
            <person name="Talmage S.C."/>
            <person name="Walker E.A."/>
            <person name="Koch F."/>
            <person name="Burson A.M."/>
            <person name="Marcoval M.A."/>
            <person name="Tang Y.Z."/>
            <person name="Lecleir G.R."/>
            <person name="Coyne K.J."/>
            <person name="Berg G.M."/>
            <person name="Bertrand E.M."/>
            <person name="Saito M.A."/>
            <person name="Gladyshev V.N."/>
            <person name="Grigoriev I.V."/>
        </authorList>
    </citation>
    <scope>NUCLEOTIDE SEQUENCE [LARGE SCALE GENOMIC DNA]</scope>
    <source>
        <strain evidence="4">CCMP 1984</strain>
    </source>
</reference>
<dbReference type="Pfam" id="PF24681">
    <property type="entry name" value="Kelch_KLHDC2_KLHL20_DRC7"/>
    <property type="match status" value="1"/>
</dbReference>
<name>F0YHJ5_AURAN</name>
<organism evidence="4">
    <name type="scientific">Aureococcus anophagefferens</name>
    <name type="common">Harmful bloom alga</name>
    <dbReference type="NCBI Taxonomy" id="44056"/>
    <lineage>
        <taxon>Eukaryota</taxon>
        <taxon>Sar</taxon>
        <taxon>Stramenopiles</taxon>
        <taxon>Ochrophyta</taxon>
        <taxon>Pelagophyceae</taxon>
        <taxon>Pelagomonadales</taxon>
        <taxon>Pelagomonadaceae</taxon>
        <taxon>Aureococcus</taxon>
    </lineage>
</organism>
<keyword evidence="2" id="KW-0677">Repeat</keyword>
<gene>
    <name evidence="3" type="ORF">AURANDRAFT_30856</name>
</gene>
<dbReference type="EMBL" id="GL833141">
    <property type="protein sequence ID" value="EGB05466.1"/>
    <property type="molecule type" value="Genomic_DNA"/>
</dbReference>
<dbReference type="OrthoDB" id="194079at2759"/>
<dbReference type="AlphaFoldDB" id="F0YHJ5"/>
<evidence type="ECO:0000256" key="1">
    <source>
        <dbReference type="ARBA" id="ARBA00022441"/>
    </source>
</evidence>
<keyword evidence="1" id="KW-0880">Kelch repeat</keyword>
<dbReference type="PANTHER" id="PTHR46093:SF18">
    <property type="entry name" value="FIBRONECTIN TYPE-III DOMAIN-CONTAINING PROTEIN"/>
    <property type="match status" value="1"/>
</dbReference>
<keyword evidence="4" id="KW-1185">Reference proteome</keyword>
<dbReference type="eggNOG" id="KOG0379">
    <property type="taxonomic scope" value="Eukaryota"/>
</dbReference>
<dbReference type="RefSeq" id="XP_009039848.1">
    <property type="nucleotide sequence ID" value="XM_009041600.1"/>
</dbReference>
<accession>F0YHJ5</accession>
<evidence type="ECO:0000313" key="3">
    <source>
        <dbReference type="EMBL" id="EGB05466.1"/>
    </source>
</evidence>
<dbReference type="InParanoid" id="F0YHJ5"/>
<evidence type="ECO:0000313" key="4">
    <source>
        <dbReference type="Proteomes" id="UP000002729"/>
    </source>
</evidence>
<sequence length="331" mass="36146">MLDYAVSVIDGDRPSARGGHTATMAENQIVIFGGSCYTTGGNFAYYNDTYVLDTENRLWHKVQCSGDAPPPRYGHSVELVGSRMFVFGGRGESGALRDTSFLDLVEWTWVPVSVTSASPSPRFFHASLLVGRKIVIHGGWDGRTHCMGDLWVFNSDTFTWVQPKSAGILPSPRYGHTLDLLSDGRILCYGGCNVSLKDPVPEYYNDLRQLDTETMIWTKPAIGGSCPPSKRYGHATAHMDFGLALFGGWGIGGLQNMGCKQKGAGSFYFLKVTSDGTGSNTNEWILPHAPATLPMHKYGHTMTTVGGTLYIFGGWNGKQATSDLIELQFSF</sequence>
<dbReference type="KEGG" id="aaf:AURANDRAFT_30856"/>
<dbReference type="OMA" id="ERQPMKE"/>
<dbReference type="Proteomes" id="UP000002729">
    <property type="component" value="Unassembled WGS sequence"/>
</dbReference>
<dbReference type="GeneID" id="20220944"/>
<evidence type="ECO:0000256" key="2">
    <source>
        <dbReference type="ARBA" id="ARBA00022737"/>
    </source>
</evidence>